<dbReference type="Proteomes" id="UP000008793">
    <property type="component" value="Plasmid pEB170"/>
</dbReference>
<dbReference type="HOGENOM" id="CLU_3025236_0_0_6"/>
<evidence type="ECO:0000313" key="1">
    <source>
        <dbReference type="EMBL" id="CAX53612.1"/>
    </source>
</evidence>
<dbReference type="EMBL" id="FP236830">
    <property type="protein sequence ID" value="CAX53612.1"/>
    <property type="molecule type" value="Genomic_DNA"/>
</dbReference>
<dbReference type="KEGG" id="ebi:EbC_pEb17201590"/>
<reference evidence="1 2" key="1">
    <citation type="journal article" date="2010" name="BMC Genomics">
        <title>Genome comparison of the epiphytic bacteria Erwinia billingiae and E. tasmaniensis with the pear pathogen E. pyrifoliae.</title>
        <authorList>
            <person name="Kube M."/>
            <person name="Migdoll A.M."/>
            <person name="Gehring I."/>
            <person name="Heitmann K."/>
            <person name="Mayer Y."/>
            <person name="Kuhl H."/>
            <person name="Knaust F."/>
            <person name="Geider K."/>
            <person name="Reinhardt R."/>
        </authorList>
    </citation>
    <scope>NUCLEOTIDE SEQUENCE [LARGE SCALE GENOMIC DNA]</scope>
    <source>
        <strain evidence="1 2">Eb661</strain>
        <plasmid evidence="1">pEB170</plasmid>
    </source>
</reference>
<keyword evidence="2" id="KW-1185">Reference proteome</keyword>
<accession>D8MK14</accession>
<organism evidence="2">
    <name type="scientific">Erwinia billingiae (strain Eb661)</name>
    <dbReference type="NCBI Taxonomy" id="634500"/>
    <lineage>
        <taxon>Bacteria</taxon>
        <taxon>Pseudomonadati</taxon>
        <taxon>Pseudomonadota</taxon>
        <taxon>Gammaproteobacteria</taxon>
        <taxon>Enterobacterales</taxon>
        <taxon>Erwiniaceae</taxon>
        <taxon>Erwinia</taxon>
    </lineage>
</organism>
<sequence>MFCCYLSKNMNKRWAVGSGEDSDVMFNMQNYSIIMILMSAYRSKRTSHISMSVSC</sequence>
<geneLocation type="plasmid" evidence="1 2">
    <name>pEB170</name>
</geneLocation>
<dbReference type="AlphaFoldDB" id="D8MK14"/>
<evidence type="ECO:0000313" key="2">
    <source>
        <dbReference type="Proteomes" id="UP000008793"/>
    </source>
</evidence>
<keyword evidence="1" id="KW-0614">Plasmid</keyword>
<gene>
    <name evidence="1" type="ordered locus">EbC_pEb17201590</name>
</gene>
<proteinExistence type="predicted"/>
<protein>
    <submittedName>
        <fullName evidence="1">Uncharacterized protein</fullName>
    </submittedName>
</protein>
<name>D8MK14_ERWBE</name>